<dbReference type="Pfam" id="PF11970">
    <property type="entry name" value="GPR_Gpa2_C"/>
    <property type="match status" value="1"/>
</dbReference>
<organism evidence="7 8">
    <name type="scientific">Pleurodeles waltl</name>
    <name type="common">Iberian ribbed newt</name>
    <dbReference type="NCBI Taxonomy" id="8319"/>
    <lineage>
        <taxon>Eukaryota</taxon>
        <taxon>Metazoa</taxon>
        <taxon>Chordata</taxon>
        <taxon>Craniata</taxon>
        <taxon>Vertebrata</taxon>
        <taxon>Euteleostomi</taxon>
        <taxon>Amphibia</taxon>
        <taxon>Batrachia</taxon>
        <taxon>Caudata</taxon>
        <taxon>Salamandroidea</taxon>
        <taxon>Salamandridae</taxon>
        <taxon>Pleurodelinae</taxon>
        <taxon>Pleurodeles</taxon>
    </lineage>
</organism>
<dbReference type="PANTHER" id="PTHR23112">
    <property type="entry name" value="G PROTEIN-COUPLED RECEPTOR 157-RELATED"/>
    <property type="match status" value="1"/>
</dbReference>
<dbReference type="Gene3D" id="1.20.1070.10">
    <property type="entry name" value="Rhodopsin 7-helix transmembrane proteins"/>
    <property type="match status" value="1"/>
</dbReference>
<dbReference type="Proteomes" id="UP001066276">
    <property type="component" value="Chromosome 11"/>
</dbReference>
<dbReference type="PROSITE" id="PS50262">
    <property type="entry name" value="G_PROTEIN_RECEP_F1_2"/>
    <property type="match status" value="1"/>
</dbReference>
<dbReference type="InterPro" id="IPR017452">
    <property type="entry name" value="GPCR_Rhodpsn_7TM"/>
</dbReference>
<protein>
    <recommendedName>
        <fullName evidence="6">G-protein coupled receptors family 1 profile domain-containing protein</fullName>
    </recommendedName>
</protein>
<dbReference type="AlphaFoldDB" id="A0AAV7LR25"/>
<dbReference type="SUPFAM" id="SSF81321">
    <property type="entry name" value="Family A G protein-coupled receptor-like"/>
    <property type="match status" value="1"/>
</dbReference>
<name>A0AAV7LR25_PLEWA</name>
<accession>A0AAV7LR25</accession>
<dbReference type="InterPro" id="IPR022343">
    <property type="entry name" value="GCR1-cAMP_receptor"/>
</dbReference>
<dbReference type="GO" id="GO:0007189">
    <property type="term" value="P:adenylate cyclase-activating G protein-coupled receptor signaling pathway"/>
    <property type="evidence" value="ECO:0007669"/>
    <property type="project" value="TreeGrafter"/>
</dbReference>
<keyword evidence="8" id="KW-1185">Reference proteome</keyword>
<dbReference type="PANTHER" id="PTHR23112:SF0">
    <property type="entry name" value="TRANSMEMBRANE PROTEIN 116"/>
    <property type="match status" value="1"/>
</dbReference>
<evidence type="ECO:0000256" key="3">
    <source>
        <dbReference type="ARBA" id="ARBA00022989"/>
    </source>
</evidence>
<keyword evidence="4 5" id="KW-0472">Membrane</keyword>
<feature type="transmembrane region" description="Helical" evidence="5">
    <location>
        <begin position="145"/>
        <end position="164"/>
    </location>
</feature>
<sequence length="366" mass="41572">MDYRAISVPATPTHEFDEDEQWKSVFTALQWIQFLMATLSIIGSSSIIVYAVFQRSVRSPEVRPLFYLSVSDLLLGFCWLVGASLYGKTVKNHNIACYNLQTTGQIFYMSSFFYTANYTWQLYIDLKDKINNVASVHSSLLRRMAIILSSFLPLILMIPVFSFGNANECYQNYSQLHSHRCLLMHDAPPVNISGDLGGFNTDACTGVHFYGLGAFLVTFMITSITILVPLFKVCSVQRRYVQIAGPSDSHQSILISVAERRVVLYPAAFFYCWGPAFILGLVKLFYYNEHGTVYMILYVFQAFTATSQGLLNCLVYGWTQNFYRYLKRGTCHDASTQTPLLRTQKKKYESLQPARHKVDGTTNTLA</sequence>
<feature type="transmembrane region" description="Helical" evidence="5">
    <location>
        <begin position="293"/>
        <end position="318"/>
    </location>
</feature>
<gene>
    <name evidence="7" type="ORF">NDU88_006138</name>
</gene>
<evidence type="ECO:0000256" key="5">
    <source>
        <dbReference type="SAM" id="Phobius"/>
    </source>
</evidence>
<dbReference type="GO" id="GO:0005886">
    <property type="term" value="C:plasma membrane"/>
    <property type="evidence" value="ECO:0007669"/>
    <property type="project" value="TreeGrafter"/>
</dbReference>
<feature type="transmembrane region" description="Helical" evidence="5">
    <location>
        <begin position="209"/>
        <end position="231"/>
    </location>
</feature>
<dbReference type="EMBL" id="JANPWB010000015">
    <property type="protein sequence ID" value="KAJ1093029.1"/>
    <property type="molecule type" value="Genomic_DNA"/>
</dbReference>
<reference evidence="7" key="1">
    <citation type="journal article" date="2022" name="bioRxiv">
        <title>Sequencing and chromosome-scale assembly of the giantPleurodeles waltlgenome.</title>
        <authorList>
            <person name="Brown T."/>
            <person name="Elewa A."/>
            <person name="Iarovenko S."/>
            <person name="Subramanian E."/>
            <person name="Araus A.J."/>
            <person name="Petzold A."/>
            <person name="Susuki M."/>
            <person name="Suzuki K.-i.T."/>
            <person name="Hayashi T."/>
            <person name="Toyoda A."/>
            <person name="Oliveira C."/>
            <person name="Osipova E."/>
            <person name="Leigh N.D."/>
            <person name="Simon A."/>
            <person name="Yun M.H."/>
        </authorList>
    </citation>
    <scope>NUCLEOTIDE SEQUENCE</scope>
    <source>
        <strain evidence="7">20211129_DDA</strain>
        <tissue evidence="7">Liver</tissue>
    </source>
</reference>
<feature type="transmembrane region" description="Helical" evidence="5">
    <location>
        <begin position="31"/>
        <end position="53"/>
    </location>
</feature>
<proteinExistence type="predicted"/>
<dbReference type="CDD" id="cd00637">
    <property type="entry name" value="7tm_classA_rhodopsin-like"/>
    <property type="match status" value="1"/>
</dbReference>
<comment type="caution">
    <text evidence="7">The sequence shown here is derived from an EMBL/GenBank/DDBJ whole genome shotgun (WGS) entry which is preliminary data.</text>
</comment>
<evidence type="ECO:0000256" key="4">
    <source>
        <dbReference type="ARBA" id="ARBA00023136"/>
    </source>
</evidence>
<evidence type="ECO:0000259" key="6">
    <source>
        <dbReference type="PROSITE" id="PS50262"/>
    </source>
</evidence>
<comment type="subcellular location">
    <subcellularLocation>
        <location evidence="1">Membrane</location>
        <topology evidence="1">Multi-pass membrane protein</topology>
    </subcellularLocation>
</comment>
<keyword evidence="2 5" id="KW-0812">Transmembrane</keyword>
<evidence type="ECO:0000256" key="1">
    <source>
        <dbReference type="ARBA" id="ARBA00004141"/>
    </source>
</evidence>
<keyword evidence="3 5" id="KW-1133">Transmembrane helix</keyword>
<dbReference type="InterPro" id="IPR022596">
    <property type="entry name" value="GPR1/2/3_C"/>
</dbReference>
<feature type="transmembrane region" description="Helical" evidence="5">
    <location>
        <begin position="262"/>
        <end position="287"/>
    </location>
</feature>
<feature type="transmembrane region" description="Helical" evidence="5">
    <location>
        <begin position="106"/>
        <end position="124"/>
    </location>
</feature>
<evidence type="ECO:0000313" key="7">
    <source>
        <dbReference type="EMBL" id="KAJ1093029.1"/>
    </source>
</evidence>
<dbReference type="GO" id="GO:0004930">
    <property type="term" value="F:G protein-coupled receptor activity"/>
    <property type="evidence" value="ECO:0007669"/>
    <property type="project" value="TreeGrafter"/>
</dbReference>
<evidence type="ECO:0000313" key="8">
    <source>
        <dbReference type="Proteomes" id="UP001066276"/>
    </source>
</evidence>
<feature type="domain" description="G-protein coupled receptors family 1 profile" evidence="6">
    <location>
        <begin position="43"/>
        <end position="316"/>
    </location>
</feature>
<dbReference type="PRINTS" id="PR02001">
    <property type="entry name" value="GCR1CAMPR"/>
</dbReference>
<feature type="transmembrane region" description="Helical" evidence="5">
    <location>
        <begin position="65"/>
        <end position="86"/>
    </location>
</feature>
<evidence type="ECO:0000256" key="2">
    <source>
        <dbReference type="ARBA" id="ARBA00022692"/>
    </source>
</evidence>